<evidence type="ECO:0000313" key="2">
    <source>
        <dbReference type="EMBL" id="CDW20289.1"/>
    </source>
</evidence>
<keyword evidence="1" id="KW-0812">Transmembrane</keyword>
<organism evidence="2">
    <name type="scientific">Lepeophtheirus salmonis</name>
    <name type="common">Salmon louse</name>
    <name type="synonym">Caligus salmonis</name>
    <dbReference type="NCBI Taxonomy" id="72036"/>
    <lineage>
        <taxon>Eukaryota</taxon>
        <taxon>Metazoa</taxon>
        <taxon>Ecdysozoa</taxon>
        <taxon>Arthropoda</taxon>
        <taxon>Crustacea</taxon>
        <taxon>Multicrustacea</taxon>
        <taxon>Hexanauplia</taxon>
        <taxon>Copepoda</taxon>
        <taxon>Siphonostomatoida</taxon>
        <taxon>Caligidae</taxon>
        <taxon>Lepeophtheirus</taxon>
    </lineage>
</organism>
<sequence length="84" mass="9798">MRAMNICKLAGCALWFFDPNIAHCNFSIYSDGSNMACIKFQFSFVNLGFMMMFYFEHLKVYCSIITKTACQKFVILMVTLYIFI</sequence>
<keyword evidence="1" id="KW-0472">Membrane</keyword>
<name>A0A0K2T2J3_LEPSM</name>
<reference evidence="2" key="1">
    <citation type="submission" date="2014-05" db="EMBL/GenBank/DDBJ databases">
        <authorList>
            <person name="Chronopoulou M."/>
        </authorList>
    </citation>
    <scope>NUCLEOTIDE SEQUENCE</scope>
    <source>
        <tissue evidence="2">Whole organism</tissue>
    </source>
</reference>
<keyword evidence="1" id="KW-1133">Transmembrane helix</keyword>
<dbReference type="AlphaFoldDB" id="A0A0K2T2J3"/>
<accession>A0A0K2T2J3</accession>
<protein>
    <submittedName>
        <fullName evidence="2">Uncharacterized protein</fullName>
    </submittedName>
</protein>
<dbReference type="EMBL" id="HACA01002928">
    <property type="protein sequence ID" value="CDW20289.1"/>
    <property type="molecule type" value="Transcribed_RNA"/>
</dbReference>
<proteinExistence type="predicted"/>
<evidence type="ECO:0000256" key="1">
    <source>
        <dbReference type="SAM" id="Phobius"/>
    </source>
</evidence>
<feature type="transmembrane region" description="Helical" evidence="1">
    <location>
        <begin position="64"/>
        <end position="83"/>
    </location>
</feature>